<dbReference type="EnsemblMetazoa" id="CJA34960.1">
    <property type="protein sequence ID" value="CJA34960.1"/>
    <property type="gene ID" value="WBGene00210807"/>
</dbReference>
<dbReference type="SUPFAM" id="SSF55550">
    <property type="entry name" value="SH2 domain"/>
    <property type="match status" value="1"/>
</dbReference>
<keyword evidence="2 3" id="KW-0067">ATP-binding</keyword>
<dbReference type="PROSITE" id="PS00107">
    <property type="entry name" value="PROTEIN_KINASE_ATP"/>
    <property type="match status" value="1"/>
</dbReference>
<dbReference type="InterPro" id="IPR017441">
    <property type="entry name" value="Protein_kinase_ATP_BS"/>
</dbReference>
<dbReference type="Gene3D" id="3.30.200.20">
    <property type="entry name" value="Phosphorylase Kinase, domain 1"/>
    <property type="match status" value="1"/>
</dbReference>
<feature type="domain" description="Protein kinase" evidence="4">
    <location>
        <begin position="65"/>
        <end position="163"/>
    </location>
</feature>
<dbReference type="Gene3D" id="3.30.505.10">
    <property type="entry name" value="SH2 domain"/>
    <property type="match status" value="1"/>
</dbReference>
<reference evidence="5" key="2">
    <citation type="submission" date="2022-06" db="UniProtKB">
        <authorList>
            <consortium name="EnsemblMetazoa"/>
        </authorList>
    </citation>
    <scope>IDENTIFICATION</scope>
    <source>
        <strain evidence="5">DF5081</strain>
    </source>
</reference>
<dbReference type="PANTHER" id="PTHR24418">
    <property type="entry name" value="TYROSINE-PROTEIN KINASE"/>
    <property type="match status" value="1"/>
</dbReference>
<evidence type="ECO:0000256" key="1">
    <source>
        <dbReference type="ARBA" id="ARBA00022741"/>
    </source>
</evidence>
<evidence type="ECO:0000256" key="3">
    <source>
        <dbReference type="PROSITE-ProRule" id="PRU10141"/>
    </source>
</evidence>
<dbReference type="GO" id="GO:0004672">
    <property type="term" value="F:protein kinase activity"/>
    <property type="evidence" value="ECO:0007669"/>
    <property type="project" value="InterPro"/>
</dbReference>
<evidence type="ECO:0000313" key="5">
    <source>
        <dbReference type="EnsemblMetazoa" id="CJA34960.1"/>
    </source>
</evidence>
<organism evidence="5 6">
    <name type="scientific">Caenorhabditis japonica</name>
    <dbReference type="NCBI Taxonomy" id="281687"/>
    <lineage>
        <taxon>Eukaryota</taxon>
        <taxon>Metazoa</taxon>
        <taxon>Ecdysozoa</taxon>
        <taxon>Nematoda</taxon>
        <taxon>Chromadorea</taxon>
        <taxon>Rhabditida</taxon>
        <taxon>Rhabditina</taxon>
        <taxon>Rhabditomorpha</taxon>
        <taxon>Rhabditoidea</taxon>
        <taxon>Rhabditidae</taxon>
        <taxon>Peloderinae</taxon>
        <taxon>Caenorhabditis</taxon>
    </lineage>
</organism>
<dbReference type="Pfam" id="PF07714">
    <property type="entry name" value="PK_Tyr_Ser-Thr"/>
    <property type="match status" value="1"/>
</dbReference>
<evidence type="ECO:0000256" key="2">
    <source>
        <dbReference type="ARBA" id="ARBA00022840"/>
    </source>
</evidence>
<proteinExistence type="predicted"/>
<dbReference type="InterPro" id="IPR000719">
    <property type="entry name" value="Prot_kinase_dom"/>
</dbReference>
<dbReference type="InterPro" id="IPR001245">
    <property type="entry name" value="Ser-Thr/Tyr_kinase_cat_dom"/>
</dbReference>
<dbReference type="FunFam" id="3.30.200.20:FF:000518">
    <property type="entry name" value="Tyrosine-protein kinase"/>
    <property type="match status" value="1"/>
</dbReference>
<evidence type="ECO:0000313" key="6">
    <source>
        <dbReference type="Proteomes" id="UP000005237"/>
    </source>
</evidence>
<dbReference type="InterPro" id="IPR036860">
    <property type="entry name" value="SH2_dom_sf"/>
</dbReference>
<dbReference type="InterPro" id="IPR011009">
    <property type="entry name" value="Kinase-like_dom_sf"/>
</dbReference>
<dbReference type="Proteomes" id="UP000005237">
    <property type="component" value="Unassembled WGS sequence"/>
</dbReference>
<accession>A0A8R1IKU6</accession>
<evidence type="ECO:0000259" key="4">
    <source>
        <dbReference type="PROSITE" id="PS50011"/>
    </source>
</evidence>
<name>A0A8R1IKU6_CAEJA</name>
<reference evidence="6" key="1">
    <citation type="submission" date="2010-08" db="EMBL/GenBank/DDBJ databases">
        <authorList>
            <consortium name="Caenorhabditis japonica Sequencing Consortium"/>
            <person name="Wilson R.K."/>
        </authorList>
    </citation>
    <scope>NUCLEOTIDE SEQUENCE [LARGE SCALE GENOMIC DNA]</scope>
    <source>
        <strain evidence="6">DF5081</strain>
    </source>
</reference>
<sequence length="163" mass="18655">ANHFVIREGESHKVYVDQKGFDTIVELVRYYAMSKEPICTKDKRIRVILNKPIERQKWELQHEDVELTKKLGEGAFGEVWKGKLLRVTGPDGSPAPVAVKTAKLESLTKEQIKEIMREARLMRNLDNSHPRGADCGWLYYSPFHKYSAPSKYSALARPGRIAT</sequence>
<keyword evidence="1 3" id="KW-0547">Nucleotide-binding</keyword>
<feature type="binding site" evidence="3">
    <location>
        <position position="100"/>
    </location>
    <ligand>
        <name>ATP</name>
        <dbReference type="ChEBI" id="CHEBI:30616"/>
    </ligand>
</feature>
<protein>
    <submittedName>
        <fullName evidence="5">Protein kinase domain-containing protein</fullName>
    </submittedName>
</protein>
<keyword evidence="6" id="KW-1185">Reference proteome</keyword>
<dbReference type="InterPro" id="IPR050198">
    <property type="entry name" value="Non-receptor_tyrosine_kinases"/>
</dbReference>
<dbReference type="PROSITE" id="PS50011">
    <property type="entry name" value="PROTEIN_KINASE_DOM"/>
    <property type="match status" value="1"/>
</dbReference>
<dbReference type="AlphaFoldDB" id="A0A8R1IKU6"/>
<dbReference type="SUPFAM" id="SSF56112">
    <property type="entry name" value="Protein kinase-like (PK-like)"/>
    <property type="match status" value="1"/>
</dbReference>
<dbReference type="GO" id="GO:0005524">
    <property type="term" value="F:ATP binding"/>
    <property type="evidence" value="ECO:0007669"/>
    <property type="project" value="UniProtKB-UniRule"/>
</dbReference>